<gene>
    <name evidence="1" type="ORF">SAMN04489750_2665</name>
</gene>
<reference evidence="2" key="1">
    <citation type="submission" date="2016-10" db="EMBL/GenBank/DDBJ databases">
        <authorList>
            <person name="Varghese N."/>
            <person name="Submissions S."/>
        </authorList>
    </citation>
    <scope>NUCLEOTIDE SEQUENCE [LARGE SCALE GENOMIC DNA]</scope>
    <source>
        <strain evidence="2">DSM 22951</strain>
    </source>
</reference>
<accession>A0A2Y8ZTK0</accession>
<organism evidence="1 2">
    <name type="scientific">Branchiibius hedensis</name>
    <dbReference type="NCBI Taxonomy" id="672460"/>
    <lineage>
        <taxon>Bacteria</taxon>
        <taxon>Bacillati</taxon>
        <taxon>Actinomycetota</taxon>
        <taxon>Actinomycetes</taxon>
        <taxon>Micrococcales</taxon>
        <taxon>Dermacoccaceae</taxon>
        <taxon>Branchiibius</taxon>
    </lineage>
</organism>
<sequence>MREWLAVALVVVVVQAALYIGFLLFTGRFVIGAAALTHPVGDYWVTRAQTVSCFKDIPGTDEVQVVVTTGANVRDVDAQVRSETPAAIDVAATGLENVFLDDGILSASLQDRIVHLSEPRGNRPLISGGQSIEVCSDPE</sequence>
<dbReference type="Proteomes" id="UP000250028">
    <property type="component" value="Unassembled WGS sequence"/>
</dbReference>
<dbReference type="AlphaFoldDB" id="A0A2Y8ZTK0"/>
<protein>
    <submittedName>
        <fullName evidence="1">Uncharacterized protein</fullName>
    </submittedName>
</protein>
<evidence type="ECO:0000313" key="2">
    <source>
        <dbReference type="Proteomes" id="UP000250028"/>
    </source>
</evidence>
<dbReference type="EMBL" id="UESZ01000001">
    <property type="protein sequence ID" value="SSA35314.1"/>
    <property type="molecule type" value="Genomic_DNA"/>
</dbReference>
<evidence type="ECO:0000313" key="1">
    <source>
        <dbReference type="EMBL" id="SSA35314.1"/>
    </source>
</evidence>
<keyword evidence="2" id="KW-1185">Reference proteome</keyword>
<proteinExistence type="predicted"/>
<name>A0A2Y8ZTK0_9MICO</name>